<protein>
    <recommendedName>
        <fullName evidence="5">BTB domain-containing protein</fullName>
    </recommendedName>
</protein>
<dbReference type="Gene3D" id="1.25.40.420">
    <property type="match status" value="1"/>
</dbReference>
<dbReference type="CDD" id="cd18186">
    <property type="entry name" value="BTB_POZ_ZBTB_KLHL-like"/>
    <property type="match status" value="1"/>
</dbReference>
<dbReference type="Pfam" id="PF00651">
    <property type="entry name" value="BTB"/>
    <property type="match status" value="1"/>
</dbReference>
<dbReference type="InterPro" id="IPR011333">
    <property type="entry name" value="SKP1/BTB/POZ_sf"/>
</dbReference>
<dbReference type="Gene3D" id="3.30.710.10">
    <property type="entry name" value="Potassium Channel Kv1.1, Chain A"/>
    <property type="match status" value="1"/>
</dbReference>
<dbReference type="PANTHER" id="PTHR46336:SF30">
    <property type="entry name" value="BTB_POZ DOMAIN-CONTAINING PROTEIN POB1-LIKE"/>
    <property type="match status" value="1"/>
</dbReference>
<dbReference type="FunFam" id="1.25.40.420:FF:000008">
    <property type="entry name" value="BTB/POZ domain-containing protein POB1"/>
    <property type="match status" value="1"/>
</dbReference>
<dbReference type="SUPFAM" id="SSF54695">
    <property type="entry name" value="POZ domain"/>
    <property type="match status" value="1"/>
</dbReference>
<evidence type="ECO:0000256" key="4">
    <source>
        <dbReference type="SAM" id="MobiDB-lite"/>
    </source>
</evidence>
<dbReference type="PANTHER" id="PTHR46336">
    <property type="entry name" value="OS02G0260700 PROTEIN"/>
    <property type="match status" value="1"/>
</dbReference>
<feature type="domain" description="BTB" evidence="5">
    <location>
        <begin position="135"/>
        <end position="207"/>
    </location>
</feature>
<feature type="compositionally biased region" description="Basic and acidic residues" evidence="4">
    <location>
        <begin position="69"/>
        <end position="79"/>
    </location>
</feature>
<gene>
    <name evidence="6" type="ORF">EJD97_009327</name>
</gene>
<evidence type="ECO:0000256" key="1">
    <source>
        <dbReference type="ARBA" id="ARBA00002668"/>
    </source>
</evidence>
<evidence type="ECO:0000256" key="2">
    <source>
        <dbReference type="ARBA" id="ARBA00004906"/>
    </source>
</evidence>
<evidence type="ECO:0000313" key="6">
    <source>
        <dbReference type="EMBL" id="TMW95142.1"/>
    </source>
</evidence>
<feature type="region of interest" description="Disordered" evidence="4">
    <location>
        <begin position="49"/>
        <end position="79"/>
    </location>
</feature>
<dbReference type="PROSITE" id="PS50097">
    <property type="entry name" value="BTB"/>
    <property type="match status" value="1"/>
</dbReference>
<proteinExistence type="predicted"/>
<dbReference type="SMART" id="SM00875">
    <property type="entry name" value="BACK"/>
    <property type="match status" value="1"/>
</dbReference>
<accession>A0A6N2BIN3</accession>
<feature type="compositionally biased region" description="Polar residues" evidence="4">
    <location>
        <begin position="49"/>
        <end position="58"/>
    </location>
</feature>
<dbReference type="EMBL" id="RXGB01002441">
    <property type="protein sequence ID" value="TMW95142.1"/>
    <property type="molecule type" value="Genomic_DNA"/>
</dbReference>
<dbReference type="SMART" id="SM00225">
    <property type="entry name" value="BTB"/>
    <property type="match status" value="1"/>
</dbReference>
<dbReference type="InterPro" id="IPR011705">
    <property type="entry name" value="BACK"/>
</dbReference>
<reference evidence="6" key="1">
    <citation type="submission" date="2019-05" db="EMBL/GenBank/DDBJ databases">
        <title>The de novo reference genome and transcriptome assemblies of the wild tomato species Solanum chilense.</title>
        <authorList>
            <person name="Stam R."/>
            <person name="Nosenko T."/>
            <person name="Hoerger A.C."/>
            <person name="Stephan W."/>
            <person name="Seidel M.A."/>
            <person name="Kuhn J.M.M."/>
            <person name="Haberer G."/>
            <person name="Tellier A."/>
        </authorList>
    </citation>
    <scope>NUCLEOTIDE SEQUENCE</scope>
    <source>
        <tissue evidence="6">Mature leaves</tissue>
    </source>
</reference>
<comment type="pathway">
    <text evidence="2">Protein modification; protein ubiquitination.</text>
</comment>
<dbReference type="SUPFAM" id="SSF49599">
    <property type="entry name" value="TRAF domain-like"/>
    <property type="match status" value="1"/>
</dbReference>
<dbReference type="InterPro" id="IPR045890">
    <property type="entry name" value="POB1-like"/>
</dbReference>
<dbReference type="GO" id="GO:0010114">
    <property type="term" value="P:response to red light"/>
    <property type="evidence" value="ECO:0007669"/>
    <property type="project" value="TreeGrafter"/>
</dbReference>
<dbReference type="InterPro" id="IPR000210">
    <property type="entry name" value="BTB/POZ_dom"/>
</dbReference>
<evidence type="ECO:0000259" key="5">
    <source>
        <dbReference type="PROSITE" id="PS50097"/>
    </source>
</evidence>
<keyword evidence="3" id="KW-0833">Ubl conjugation pathway</keyword>
<evidence type="ECO:0000256" key="3">
    <source>
        <dbReference type="ARBA" id="ARBA00022786"/>
    </source>
</evidence>
<comment type="function">
    <text evidence="1">May act as a substrate-specific adapter of an E3 ubiquitin-protein ligase complex (CUL3-RBX1-BTB) which mediates the ubiquitination and subsequent proteasomal degradation of target proteins.</text>
</comment>
<organism evidence="6">
    <name type="scientific">Solanum chilense</name>
    <name type="common">Tomato</name>
    <name type="synonym">Lycopersicon chilense</name>
    <dbReference type="NCBI Taxonomy" id="4083"/>
    <lineage>
        <taxon>Eukaryota</taxon>
        <taxon>Viridiplantae</taxon>
        <taxon>Streptophyta</taxon>
        <taxon>Embryophyta</taxon>
        <taxon>Tracheophyta</taxon>
        <taxon>Spermatophyta</taxon>
        <taxon>Magnoliopsida</taxon>
        <taxon>eudicotyledons</taxon>
        <taxon>Gunneridae</taxon>
        <taxon>Pentapetalae</taxon>
        <taxon>asterids</taxon>
        <taxon>lamiids</taxon>
        <taxon>Solanales</taxon>
        <taxon>Solanaceae</taxon>
        <taxon>Solanoideae</taxon>
        <taxon>Solaneae</taxon>
        <taxon>Solanum</taxon>
        <taxon>Solanum subgen. Lycopersicon</taxon>
    </lineage>
</organism>
<sequence length="557" mass="62348">MKNNFSDPLTKMDPLGYGSGTGSNFSFAYDNAAFSDRILTIQIVPNSKSDGEGCSSTAGDLDRKRKRRREETSKQNDADVLTQREDKVLNCSMLDTEVLAYENQDEEAVAIAEESSSGVEMTTDHPGGGVASKSTDSFTYLNSAAALSVKTIRINSAILAAQSPFFYKLFSNGMRESESEKQLVTVQIYASEEAAFIKLLQFMYSSNTLSTITVTAMLDVLMAADKFEVASCMRHCSRLLLNLPMTCESASLFLNLPSSVSIADAVQPLLDAAKQFLAAHFKDITKFQVEVLNLPIAGFEAVLCNDDLQVASEDVVYDFVLKWARTHYPNLEERREILGSRLCHLIRFPYMTCSKLRKVLTCNDFDPELASKNVLGALFFKAEAPHRQRLLVAEEGNASCSSSFVERAYKFRPIKVINFELPFPQCIVYLDLKRQECNDLFPAGRIYSQAFHLGGQGFYLSARCNMNQQNSFHWFGMFLSMQEMGLETFTVDFDFAALTTLSEDYMSRYKGSHTFTRGKGDGFRNLVGIPWTTFIAQGSVYFINGILRLRAVLTVRR</sequence>
<comment type="caution">
    <text evidence="6">The sequence shown here is derived from an EMBL/GenBank/DDBJ whole genome shotgun (WGS) entry which is preliminary data.</text>
</comment>
<dbReference type="AlphaFoldDB" id="A0A6N2BIN3"/>
<name>A0A6N2BIN3_SOLCI</name>
<dbReference type="Pfam" id="PF07707">
    <property type="entry name" value="BACK"/>
    <property type="match status" value="1"/>
</dbReference>
<dbReference type="GO" id="GO:0005634">
    <property type="term" value="C:nucleus"/>
    <property type="evidence" value="ECO:0007669"/>
    <property type="project" value="TreeGrafter"/>
</dbReference>